<dbReference type="RefSeq" id="WP_345454374.1">
    <property type="nucleotide sequence ID" value="NZ_BAABKG010000001.1"/>
</dbReference>
<feature type="signal peptide" evidence="2">
    <location>
        <begin position="1"/>
        <end position="22"/>
    </location>
</feature>
<keyword evidence="4" id="KW-1185">Reference proteome</keyword>
<comment type="caution">
    <text evidence="3">The sequence shown here is derived from an EMBL/GenBank/DDBJ whole genome shotgun (WGS) entry which is preliminary data.</text>
</comment>
<protein>
    <recommendedName>
        <fullName evidence="5">Lipoprotein</fullName>
    </recommendedName>
</protein>
<dbReference type="EMBL" id="BAABKG010000001">
    <property type="protein sequence ID" value="GAA5142448.1"/>
    <property type="molecule type" value="Genomic_DNA"/>
</dbReference>
<keyword evidence="2" id="KW-0732">Signal</keyword>
<dbReference type="PROSITE" id="PS51257">
    <property type="entry name" value="PROKAR_LIPOPROTEIN"/>
    <property type="match status" value="1"/>
</dbReference>
<gene>
    <name evidence="3" type="ORF">GCM10023340_05940</name>
</gene>
<reference evidence="4" key="1">
    <citation type="journal article" date="2019" name="Int. J. Syst. Evol. Microbiol.">
        <title>The Global Catalogue of Microorganisms (GCM) 10K type strain sequencing project: providing services to taxonomists for standard genome sequencing and annotation.</title>
        <authorList>
            <consortium name="The Broad Institute Genomics Platform"/>
            <consortium name="The Broad Institute Genome Sequencing Center for Infectious Disease"/>
            <person name="Wu L."/>
            <person name="Ma J."/>
        </authorList>
    </citation>
    <scope>NUCLEOTIDE SEQUENCE [LARGE SCALE GENOMIC DNA]</scope>
    <source>
        <strain evidence="4">JCM 18459</strain>
    </source>
</reference>
<sequence>MRQPLRALCAATALGLGLTALAACSDDPDPRIGGDDDPSTEAAPPDSSEPATTAPATDGTTATEPTEPPSSEAPEGETKRQFVVRWLEESQRMQNTGDTEGFLALSRDCQSCETLAQTVSDYYSAGGTISWDGGELLRFTSYDPTRNEFLAVYESGDTRYRERKGSPLRELSGGRQRYVIQFERKGDSWLILAADRLVD</sequence>
<evidence type="ECO:0000313" key="3">
    <source>
        <dbReference type="EMBL" id="GAA5142448.1"/>
    </source>
</evidence>
<accession>A0ABP9P8B4</accession>
<proteinExistence type="predicted"/>
<evidence type="ECO:0000256" key="2">
    <source>
        <dbReference type="SAM" id="SignalP"/>
    </source>
</evidence>
<dbReference type="Proteomes" id="UP001500221">
    <property type="component" value="Unassembled WGS sequence"/>
</dbReference>
<evidence type="ECO:0000313" key="4">
    <source>
        <dbReference type="Proteomes" id="UP001500221"/>
    </source>
</evidence>
<feature type="chain" id="PRO_5046415488" description="Lipoprotein" evidence="2">
    <location>
        <begin position="23"/>
        <end position="199"/>
    </location>
</feature>
<evidence type="ECO:0008006" key="5">
    <source>
        <dbReference type="Google" id="ProtNLM"/>
    </source>
</evidence>
<feature type="region of interest" description="Disordered" evidence="1">
    <location>
        <begin position="23"/>
        <end position="78"/>
    </location>
</feature>
<feature type="compositionally biased region" description="Low complexity" evidence="1">
    <location>
        <begin position="49"/>
        <end position="73"/>
    </location>
</feature>
<name>A0ABP9P8B4_9ACTN</name>
<evidence type="ECO:0000256" key="1">
    <source>
        <dbReference type="SAM" id="MobiDB-lite"/>
    </source>
</evidence>
<organism evidence="3 4">
    <name type="scientific">Nocardioides marinquilinus</name>
    <dbReference type="NCBI Taxonomy" id="1210400"/>
    <lineage>
        <taxon>Bacteria</taxon>
        <taxon>Bacillati</taxon>
        <taxon>Actinomycetota</taxon>
        <taxon>Actinomycetes</taxon>
        <taxon>Propionibacteriales</taxon>
        <taxon>Nocardioidaceae</taxon>
        <taxon>Nocardioides</taxon>
    </lineage>
</organism>